<dbReference type="RefSeq" id="WP_146861321.1">
    <property type="nucleotide sequence ID" value="NZ_BKAU01000002.1"/>
</dbReference>
<name>A0A512RK24_9BACT</name>
<evidence type="ECO:0000256" key="1">
    <source>
        <dbReference type="SAM" id="MobiDB-lite"/>
    </source>
</evidence>
<evidence type="ECO:0000313" key="2">
    <source>
        <dbReference type="EMBL" id="GEP96025.1"/>
    </source>
</evidence>
<organism evidence="2 3">
    <name type="scientific">Chitinophaga cymbidii</name>
    <dbReference type="NCBI Taxonomy" id="1096750"/>
    <lineage>
        <taxon>Bacteria</taxon>
        <taxon>Pseudomonadati</taxon>
        <taxon>Bacteroidota</taxon>
        <taxon>Chitinophagia</taxon>
        <taxon>Chitinophagales</taxon>
        <taxon>Chitinophagaceae</taxon>
        <taxon>Chitinophaga</taxon>
    </lineage>
</organism>
<dbReference type="EMBL" id="BKAU01000002">
    <property type="protein sequence ID" value="GEP96025.1"/>
    <property type="molecule type" value="Genomic_DNA"/>
</dbReference>
<dbReference type="Proteomes" id="UP000321436">
    <property type="component" value="Unassembled WGS sequence"/>
</dbReference>
<sequence>MPIEVRELVIRARVEDPPQHASGTPGGSSGAPRAGLSEGELQRIIALCAEEVMRILEKQKER</sequence>
<protein>
    <submittedName>
        <fullName evidence="2">Uncharacterized protein</fullName>
    </submittedName>
</protein>
<gene>
    <name evidence="2" type="ORF">CCY01nite_22850</name>
</gene>
<comment type="caution">
    <text evidence="2">The sequence shown here is derived from an EMBL/GenBank/DDBJ whole genome shotgun (WGS) entry which is preliminary data.</text>
</comment>
<accession>A0A512RK24</accession>
<evidence type="ECO:0000313" key="3">
    <source>
        <dbReference type="Proteomes" id="UP000321436"/>
    </source>
</evidence>
<dbReference type="Pfam" id="PF19265">
    <property type="entry name" value="DUF5908"/>
    <property type="match status" value="1"/>
</dbReference>
<dbReference type="AlphaFoldDB" id="A0A512RK24"/>
<proteinExistence type="predicted"/>
<feature type="region of interest" description="Disordered" evidence="1">
    <location>
        <begin position="11"/>
        <end position="36"/>
    </location>
</feature>
<reference evidence="2 3" key="1">
    <citation type="submission" date="2019-07" db="EMBL/GenBank/DDBJ databases">
        <title>Whole genome shotgun sequence of Chitinophaga cymbidii NBRC 109752.</title>
        <authorList>
            <person name="Hosoyama A."/>
            <person name="Uohara A."/>
            <person name="Ohji S."/>
            <person name="Ichikawa N."/>
        </authorList>
    </citation>
    <scope>NUCLEOTIDE SEQUENCE [LARGE SCALE GENOMIC DNA]</scope>
    <source>
        <strain evidence="2 3">NBRC 109752</strain>
    </source>
</reference>
<keyword evidence="3" id="KW-1185">Reference proteome</keyword>
<dbReference type="InterPro" id="IPR045459">
    <property type="entry name" value="DUF5908"/>
</dbReference>